<dbReference type="InterPro" id="IPR017850">
    <property type="entry name" value="Alkaline_phosphatase_core_sf"/>
</dbReference>
<feature type="transmembrane region" description="Helical" evidence="7">
    <location>
        <begin position="174"/>
        <end position="193"/>
    </location>
</feature>
<dbReference type="SUPFAM" id="SSF53649">
    <property type="entry name" value="Alkaline phosphatase-like"/>
    <property type="match status" value="1"/>
</dbReference>
<dbReference type="InterPro" id="IPR050448">
    <property type="entry name" value="OpgB/LTA_synthase_biosynth"/>
</dbReference>
<dbReference type="RefSeq" id="WP_282839900.1">
    <property type="nucleotide sequence ID" value="NZ_JASCXW010000029.1"/>
</dbReference>
<evidence type="ECO:0000256" key="4">
    <source>
        <dbReference type="ARBA" id="ARBA00022692"/>
    </source>
</evidence>
<evidence type="ECO:0000259" key="8">
    <source>
        <dbReference type="Pfam" id="PF00884"/>
    </source>
</evidence>
<feature type="transmembrane region" description="Helical" evidence="7">
    <location>
        <begin position="99"/>
        <end position="117"/>
    </location>
</feature>
<evidence type="ECO:0000256" key="2">
    <source>
        <dbReference type="ARBA" id="ARBA00004936"/>
    </source>
</evidence>
<feature type="transmembrane region" description="Helical" evidence="7">
    <location>
        <begin position="205"/>
        <end position="224"/>
    </location>
</feature>
<name>A0AAW6U6E8_9MOLU</name>
<sequence length="656" mass="76261">MYRTRLIKTLTILIALSVLLVVKLVLFEAHKTDSIFVSIINWMIFLSSVGLLIYLVYINKFSIKFYNSMHKDKLIIFITIFVIESVFLIKNQLPFSRVYLFSILLILSFTALISLLLPVKLSKFFDFFILIIYGIYTIGQDTYYRIFNDFFSFKEATTLREGIESGEGMYKANWLYVFIIILIAAAIYLYSKYTKVSHLEINRKLVLRLLMIPSLLFVLIQLNVDYSVQKDRPYTSDHYLYQTVFNRTRFASRFGVSQLLLRDFIDSLIPTFPSKRDVSYIEDYLDTNMKSHEVNAYSGIFKDKNLIFILAESFDEIALSETLTPNIYKLKTGGIDFQNHFTPVFQRTTSDTEFIFNTSLVPSIEDGPTTSTFTNNSYRTSLASLFAANQYTTRAFHGNYKEFYRRHITYMGYGYHAFYGQDEIGLSDVEKKFDTIFYEQSSHLILPDDNPFYSFVISFAGHSPYSANHDVAQVHIDLVEQHYESELHDSIKYYIATQIELDLMLGLLLNDLQAKDILEDTVIVFSSDHYPYTLDQDVYTDYANIEIDFMRHRGNLYIWSSDITPTTIHQLSTSFDILPILNNMFDLGGDYTKYVGNDIFGTPGSIVLFKDYAVFDGTTYLHLADRHATNLSLIEQATRYYHFSKKVLRSNYFKIA</sequence>
<gene>
    <name evidence="9" type="ORF">QJ521_07805</name>
</gene>
<feature type="transmembrane region" description="Helical" evidence="7">
    <location>
        <begin position="74"/>
        <end position="93"/>
    </location>
</feature>
<proteinExistence type="predicted"/>
<keyword evidence="6 7" id="KW-0472">Membrane</keyword>
<dbReference type="InterPro" id="IPR000917">
    <property type="entry name" value="Sulfatase_N"/>
</dbReference>
<reference evidence="9" key="1">
    <citation type="submission" date="2023-05" db="EMBL/GenBank/DDBJ databases">
        <title>Mariniplasma microaerophilum sp. nov., a novel anaerobic mollicute isolated from terrestrial mud volcano, Taman Peninsula, Russia.</title>
        <authorList>
            <person name="Khomyakova M.A."/>
            <person name="Merkel A.Y."/>
            <person name="Slobodkin A.I."/>
        </authorList>
    </citation>
    <scope>NUCLEOTIDE SEQUENCE</scope>
    <source>
        <strain evidence="9">M4Ah</strain>
    </source>
</reference>
<keyword evidence="4 7" id="KW-0812">Transmembrane</keyword>
<evidence type="ECO:0000256" key="3">
    <source>
        <dbReference type="ARBA" id="ARBA00022475"/>
    </source>
</evidence>
<keyword evidence="5 7" id="KW-1133">Transmembrane helix</keyword>
<evidence type="ECO:0000313" key="10">
    <source>
        <dbReference type="Proteomes" id="UP001431532"/>
    </source>
</evidence>
<organism evidence="9 10">
    <name type="scientific">Peloplasma aerotolerans</name>
    <dbReference type="NCBI Taxonomy" id="3044389"/>
    <lineage>
        <taxon>Bacteria</taxon>
        <taxon>Bacillati</taxon>
        <taxon>Mycoplasmatota</taxon>
        <taxon>Mollicutes</taxon>
        <taxon>Acholeplasmatales</taxon>
        <taxon>Acholeplasmataceae</taxon>
        <taxon>Peloplasma</taxon>
    </lineage>
</organism>
<protein>
    <submittedName>
        <fullName evidence="9">Sulfatase-like hydrolase/transferase</fullName>
    </submittedName>
</protein>
<evidence type="ECO:0000256" key="6">
    <source>
        <dbReference type="ARBA" id="ARBA00023136"/>
    </source>
</evidence>
<comment type="pathway">
    <text evidence="2">Cell wall biogenesis; lipoteichoic acid biosynthesis.</text>
</comment>
<dbReference type="CDD" id="cd16015">
    <property type="entry name" value="LTA_synthase"/>
    <property type="match status" value="1"/>
</dbReference>
<dbReference type="PANTHER" id="PTHR47371">
    <property type="entry name" value="LIPOTEICHOIC ACID SYNTHASE"/>
    <property type="match status" value="1"/>
</dbReference>
<feature type="transmembrane region" description="Helical" evidence="7">
    <location>
        <begin position="7"/>
        <end position="27"/>
    </location>
</feature>
<comment type="subcellular location">
    <subcellularLocation>
        <location evidence="1">Cell membrane</location>
        <topology evidence="1">Multi-pass membrane protein</topology>
    </subcellularLocation>
</comment>
<evidence type="ECO:0000256" key="7">
    <source>
        <dbReference type="SAM" id="Phobius"/>
    </source>
</evidence>
<dbReference type="Gene3D" id="3.30.1120.170">
    <property type="match status" value="1"/>
</dbReference>
<feature type="transmembrane region" description="Helical" evidence="7">
    <location>
        <begin position="39"/>
        <end position="58"/>
    </location>
</feature>
<keyword evidence="10" id="KW-1185">Reference proteome</keyword>
<feature type="domain" description="Sulfatase N-terminal" evidence="8">
    <location>
        <begin position="304"/>
        <end position="580"/>
    </location>
</feature>
<dbReference type="GO" id="GO:0016787">
    <property type="term" value="F:hydrolase activity"/>
    <property type="evidence" value="ECO:0007669"/>
    <property type="project" value="UniProtKB-KW"/>
</dbReference>
<evidence type="ECO:0000256" key="5">
    <source>
        <dbReference type="ARBA" id="ARBA00022989"/>
    </source>
</evidence>
<keyword evidence="9" id="KW-0378">Hydrolase</keyword>
<dbReference type="GO" id="GO:0005886">
    <property type="term" value="C:plasma membrane"/>
    <property type="evidence" value="ECO:0007669"/>
    <property type="project" value="UniProtKB-SubCell"/>
</dbReference>
<keyword evidence="3" id="KW-1003">Cell membrane</keyword>
<dbReference type="Gene3D" id="3.40.720.10">
    <property type="entry name" value="Alkaline Phosphatase, subunit A"/>
    <property type="match status" value="1"/>
</dbReference>
<evidence type="ECO:0000256" key="1">
    <source>
        <dbReference type="ARBA" id="ARBA00004651"/>
    </source>
</evidence>
<dbReference type="PANTHER" id="PTHR47371:SF3">
    <property type="entry name" value="PHOSPHOGLYCEROL TRANSFERASE I"/>
    <property type="match status" value="1"/>
</dbReference>
<dbReference type="AlphaFoldDB" id="A0AAW6U6E8"/>
<dbReference type="Proteomes" id="UP001431532">
    <property type="component" value="Unassembled WGS sequence"/>
</dbReference>
<dbReference type="EMBL" id="JASCXW010000029">
    <property type="protein sequence ID" value="MDI6453467.1"/>
    <property type="molecule type" value="Genomic_DNA"/>
</dbReference>
<feature type="transmembrane region" description="Helical" evidence="7">
    <location>
        <begin position="124"/>
        <end position="144"/>
    </location>
</feature>
<evidence type="ECO:0000313" key="9">
    <source>
        <dbReference type="EMBL" id="MDI6453467.1"/>
    </source>
</evidence>
<accession>A0AAW6U6E8</accession>
<dbReference type="Pfam" id="PF00884">
    <property type="entry name" value="Sulfatase"/>
    <property type="match status" value="1"/>
</dbReference>
<comment type="caution">
    <text evidence="9">The sequence shown here is derived from an EMBL/GenBank/DDBJ whole genome shotgun (WGS) entry which is preliminary data.</text>
</comment>